<feature type="transmembrane region" description="Helical" evidence="7">
    <location>
        <begin position="31"/>
        <end position="52"/>
    </location>
</feature>
<dbReference type="Proteomes" id="UP000193920">
    <property type="component" value="Unassembled WGS sequence"/>
</dbReference>
<dbReference type="OrthoDB" id="340608at2759"/>
<dbReference type="PANTHER" id="PTHR10926:SF0">
    <property type="entry name" value="CDC50, ISOFORM A"/>
    <property type="match status" value="1"/>
</dbReference>
<dbReference type="GO" id="GO:0005886">
    <property type="term" value="C:plasma membrane"/>
    <property type="evidence" value="ECO:0007669"/>
    <property type="project" value="TreeGrafter"/>
</dbReference>
<evidence type="ECO:0000256" key="4">
    <source>
        <dbReference type="ARBA" id="ARBA00022989"/>
    </source>
</evidence>
<keyword evidence="4 7" id="KW-1133">Transmembrane helix</keyword>
<dbReference type="PANTHER" id="PTHR10926">
    <property type="entry name" value="CELL CYCLE CONTROL PROTEIN 50"/>
    <property type="match status" value="1"/>
</dbReference>
<dbReference type="GO" id="GO:0045332">
    <property type="term" value="P:phospholipid translocation"/>
    <property type="evidence" value="ECO:0007669"/>
    <property type="project" value="UniProtKB-UniRule"/>
</dbReference>
<dbReference type="GO" id="GO:0005783">
    <property type="term" value="C:endoplasmic reticulum"/>
    <property type="evidence" value="ECO:0007669"/>
    <property type="project" value="TreeGrafter"/>
</dbReference>
<sequence>MPNNNQSNRPADTAFKQQKLKSWQPLLTPKNVIPIFFVIGIIFIPIGIILYLSSESVDEIILDYTNCSEGINPPVPIRQWKYDSQNHICKLSFQIFETYKKPVYLYYRLTNFYQNHRDYSKSYDAKQLKSDTPISKVSSACEPFDKTEDNKQIYPCGLIANSFFSDEISNLKSNGTYYEFKEEGISWSSDKDKYKNMNLDKLNDVQIKSLFSPPPNWKKVFPKYNGGYNRTNFPKLAEMERFQVWMRVAGLPNFRKLYGQNKNENLKEGIYDIEITDSFDVKSFGGTKSIIISNTSAFGGKNPFLGIGYIIVGSISLLIGIVFLVKNMLNPRKLGDTSYLSYKTQ</sequence>
<evidence type="ECO:0000256" key="1">
    <source>
        <dbReference type="ARBA" id="ARBA00004141"/>
    </source>
</evidence>
<dbReference type="EMBL" id="MCOG01000053">
    <property type="protein sequence ID" value="ORY64724.1"/>
    <property type="molecule type" value="Genomic_DNA"/>
</dbReference>
<comment type="similarity">
    <text evidence="2 6">Belongs to the CDC50/LEM3 family.</text>
</comment>
<comment type="subcellular location">
    <subcellularLocation>
        <location evidence="1">Membrane</location>
        <topology evidence="1">Multi-pass membrane protein</topology>
    </subcellularLocation>
</comment>
<evidence type="ECO:0000256" key="2">
    <source>
        <dbReference type="ARBA" id="ARBA00009457"/>
    </source>
</evidence>
<proteinExistence type="inferred from homology"/>
<feature type="transmembrane region" description="Helical" evidence="7">
    <location>
        <begin position="304"/>
        <end position="325"/>
    </location>
</feature>
<protein>
    <submittedName>
        <fullName evidence="8">Lem3/Cdc50</fullName>
    </submittedName>
</protein>
<reference evidence="8 9" key="1">
    <citation type="submission" date="2016-08" db="EMBL/GenBank/DDBJ databases">
        <title>A Parts List for Fungal Cellulosomes Revealed by Comparative Genomics.</title>
        <authorList>
            <consortium name="DOE Joint Genome Institute"/>
            <person name="Haitjema C.H."/>
            <person name="Gilmore S.P."/>
            <person name="Henske J.K."/>
            <person name="Solomon K.V."/>
            <person name="De Groot R."/>
            <person name="Kuo A."/>
            <person name="Mondo S.J."/>
            <person name="Salamov A.A."/>
            <person name="Labutti K."/>
            <person name="Zhao Z."/>
            <person name="Chiniquy J."/>
            <person name="Barry K."/>
            <person name="Brewer H.M."/>
            <person name="Purvine S.O."/>
            <person name="Wright A.T."/>
            <person name="Boxma B."/>
            <person name="Van Alen T."/>
            <person name="Hackstein J.H."/>
            <person name="Baker S.E."/>
            <person name="Grigoriev I.V."/>
            <person name="O'Malley M.A."/>
        </authorList>
    </citation>
    <scope>NUCLEOTIDE SEQUENCE [LARGE SCALE GENOMIC DNA]</scope>
    <source>
        <strain evidence="8 9">G1</strain>
    </source>
</reference>
<evidence type="ECO:0000256" key="6">
    <source>
        <dbReference type="PIRNR" id="PIRNR015840"/>
    </source>
</evidence>
<dbReference type="GO" id="GO:0005794">
    <property type="term" value="C:Golgi apparatus"/>
    <property type="evidence" value="ECO:0007669"/>
    <property type="project" value="TreeGrafter"/>
</dbReference>
<evidence type="ECO:0000313" key="9">
    <source>
        <dbReference type="Proteomes" id="UP000193920"/>
    </source>
</evidence>
<evidence type="ECO:0000256" key="3">
    <source>
        <dbReference type="ARBA" id="ARBA00022692"/>
    </source>
</evidence>
<keyword evidence="3 7" id="KW-0812">Transmembrane</keyword>
<name>A0A1Y2E045_9FUNG</name>
<dbReference type="AlphaFoldDB" id="A0A1Y2E045"/>
<keyword evidence="5 6" id="KW-0472">Membrane</keyword>
<organism evidence="8 9">
    <name type="scientific">Neocallimastix californiae</name>
    <dbReference type="NCBI Taxonomy" id="1754190"/>
    <lineage>
        <taxon>Eukaryota</taxon>
        <taxon>Fungi</taxon>
        <taxon>Fungi incertae sedis</taxon>
        <taxon>Chytridiomycota</taxon>
        <taxon>Chytridiomycota incertae sedis</taxon>
        <taxon>Neocallimastigomycetes</taxon>
        <taxon>Neocallimastigales</taxon>
        <taxon>Neocallimastigaceae</taxon>
        <taxon>Neocallimastix</taxon>
    </lineage>
</organism>
<dbReference type="STRING" id="1754190.A0A1Y2E045"/>
<evidence type="ECO:0000313" key="8">
    <source>
        <dbReference type="EMBL" id="ORY64724.1"/>
    </source>
</evidence>
<evidence type="ECO:0000256" key="5">
    <source>
        <dbReference type="ARBA" id="ARBA00023136"/>
    </source>
</evidence>
<evidence type="ECO:0000256" key="7">
    <source>
        <dbReference type="SAM" id="Phobius"/>
    </source>
</evidence>
<comment type="caution">
    <text evidence="8">The sequence shown here is derived from an EMBL/GenBank/DDBJ whole genome shotgun (WGS) entry which is preliminary data.</text>
</comment>
<keyword evidence="9" id="KW-1185">Reference proteome</keyword>
<gene>
    <name evidence="8" type="ORF">LY90DRAFT_380450</name>
</gene>
<dbReference type="PIRSF" id="PIRSF015840">
    <property type="entry name" value="DUF284_TM_euk"/>
    <property type="match status" value="1"/>
</dbReference>
<dbReference type="InterPro" id="IPR005045">
    <property type="entry name" value="CDC50/LEM3_fam"/>
</dbReference>
<accession>A0A1Y2E045</accession>
<dbReference type="Pfam" id="PF03381">
    <property type="entry name" value="CDC50"/>
    <property type="match status" value="1"/>
</dbReference>